<accession>A0AB35XDF2</accession>
<dbReference type="RefSeq" id="WP_331389583.1">
    <property type="nucleotide sequence ID" value="NZ_JAZKKV010000004.1"/>
</dbReference>
<gene>
    <name evidence="3" type="ORF">V4836_25850</name>
</gene>
<name>A0AB35XDF2_9ENTR</name>
<dbReference type="InterPro" id="IPR030392">
    <property type="entry name" value="S74_ICA"/>
</dbReference>
<dbReference type="Pfam" id="PF21446">
    <property type="entry name" value="Gp34_trimer"/>
    <property type="match status" value="2"/>
</dbReference>
<evidence type="ECO:0000256" key="1">
    <source>
        <dbReference type="SAM" id="MobiDB-lite"/>
    </source>
</evidence>
<dbReference type="AlphaFoldDB" id="A0AB35XDF2"/>
<dbReference type="Pfam" id="PF20744">
    <property type="entry name" value="gp37_trimer"/>
    <property type="match status" value="1"/>
</dbReference>
<proteinExistence type="predicted"/>
<feature type="compositionally biased region" description="Low complexity" evidence="1">
    <location>
        <begin position="339"/>
        <end position="388"/>
    </location>
</feature>
<dbReference type="PROSITE" id="PS51688">
    <property type="entry name" value="ICA"/>
    <property type="match status" value="1"/>
</dbReference>
<feature type="compositionally biased region" description="Low complexity" evidence="1">
    <location>
        <begin position="298"/>
        <end position="315"/>
    </location>
</feature>
<organism evidence="3 4">
    <name type="scientific">Kluyvera ascorbata</name>
    <dbReference type="NCBI Taxonomy" id="51288"/>
    <lineage>
        <taxon>Bacteria</taxon>
        <taxon>Pseudomonadati</taxon>
        <taxon>Pseudomonadota</taxon>
        <taxon>Gammaproteobacteria</taxon>
        <taxon>Enterobacterales</taxon>
        <taxon>Enterobacteriaceae</taxon>
        <taxon>Kluyvera</taxon>
    </lineage>
</organism>
<reference evidence="3 4" key="1">
    <citation type="submission" date="2023-10" db="EMBL/GenBank/DDBJ databases">
        <title>Wastewater isolates of ESBL- and carbapenemase-producing Gram-negative bacteria from New Zealand.</title>
        <authorList>
            <person name="Straub C."/>
            <person name="Weaver L."/>
            <person name="Cornelius A."/>
            <person name="Mcgill E."/>
            <person name="Dyet K."/>
            <person name="White L."/>
            <person name="Pattis I."/>
        </authorList>
    </citation>
    <scope>NUCLEOTIDE SEQUENCE [LARGE SCALE GENOMIC DNA]</scope>
    <source>
        <strain evidence="3 4">ESBL09</strain>
    </source>
</reference>
<feature type="region of interest" description="Disordered" evidence="1">
    <location>
        <begin position="262"/>
        <end position="315"/>
    </location>
</feature>
<feature type="domain" description="Peptidase S74" evidence="2">
    <location>
        <begin position="1130"/>
        <end position="1225"/>
    </location>
</feature>
<dbReference type="Proteomes" id="UP001331691">
    <property type="component" value="Unassembled WGS sequence"/>
</dbReference>
<comment type="caution">
    <text evidence="3">The sequence shown here is derived from an EMBL/GenBank/DDBJ whole genome shotgun (WGS) entry which is preliminary data.</text>
</comment>
<keyword evidence="4" id="KW-1185">Reference proteome</keyword>
<evidence type="ECO:0000313" key="3">
    <source>
        <dbReference type="EMBL" id="MEE9657481.1"/>
    </source>
</evidence>
<protein>
    <submittedName>
        <fullName evidence="3">Tail fiber domain-containing protein</fullName>
    </submittedName>
</protein>
<dbReference type="Pfam" id="PF13884">
    <property type="entry name" value="Peptidase_S74"/>
    <property type="match status" value="1"/>
</dbReference>
<feature type="compositionally biased region" description="Low complexity" evidence="1">
    <location>
        <begin position="396"/>
        <end position="418"/>
    </location>
</feature>
<evidence type="ECO:0000313" key="4">
    <source>
        <dbReference type="Proteomes" id="UP001331691"/>
    </source>
</evidence>
<feature type="region of interest" description="Disordered" evidence="1">
    <location>
        <begin position="339"/>
        <end position="418"/>
    </location>
</feature>
<evidence type="ECO:0000259" key="2">
    <source>
        <dbReference type="PROSITE" id="PS51688"/>
    </source>
</evidence>
<dbReference type="InterPro" id="IPR048390">
    <property type="entry name" value="Gp34_trimer"/>
</dbReference>
<dbReference type="InterPro" id="IPR048388">
    <property type="entry name" value="Gp37_trimer"/>
</dbReference>
<dbReference type="Gene3D" id="6.20.80.10">
    <property type="match status" value="1"/>
</dbReference>
<feature type="compositionally biased region" description="Low complexity" evidence="1">
    <location>
        <begin position="262"/>
        <end position="290"/>
    </location>
</feature>
<sequence>MWYREGTKTLINGSNIVTGVGTSWSKAENGVLPGMILLGEKGEPYEIKSVESDTSLTLVEPYDGKNVNDTPCRIITTYQGDISQFSARFAAQLQRMNIDSGVIRSWLTSGQDAQLLAEDGTLITLKALRQIISEQEGAMAWFSANKDSILKAAANAAAAASSASAALASQKAAKTSETNSAGSVSAAASSKTAAAASATKAAASEKNAKASEVNAKTSETAASGSAIAAATSETSAKASQDSATSSAGKAATSEKNAAASATSAASSKGSAATSATSAATSATNSKTSESNAKKSEANAKASENEAAGSKSAAAASEANASTSEINAASSATAAKASETSAASSKSAAATSATNAKSSETNAASSKTAAATSASNAATSASNASTSEANAKKSETNAKASENAAASSNSNAGKSASAAKTSENNAAASASSAAASAKSLDADNLWTKSALTKAVLVGLGLAPSDTPSFTGGVAVAGTIKNTGEVQTTAANSYRMVGSNYGLFQRIDGANWYMMLTDLKDNYGTYNAFRPISIALTSGRVTMANGLSVAGDVRLTSGLSVTGALSASKGAIVNAPGAGAVADSTGAALFVNGSANDGSQGVTINSYAPTLSLIDRSGSSAGFRWRGDGNCLRLDVDNRDNGATWNSDIVQIDEQGRLSIGGVVTADYAESFAYRDQWKTKAPFFNEFSSSGASEYHPLVKQKVTVGDKSYVASLGWLVNSMVFELGITDQAGNTKNFTFRPNGEFSTPARVLPGDYSNFDTRYLGISANAASASKLITARKIAGKAFDGTSDIAISAGDVKALPNTGGTVTGQVTVAANGAALVLRRLAASQAVYLMGRDEKNVARWYVGNGGADDVVTIHNYIHNTTMQLNASELYTNRNIRAAGTITLNGSGESNAVVGSGSADVFLQNTKSGKYLQLKDTGDLMYSNQKIYHAGNKPTAAEVGALPGSGGTVSGAISSTEPNAFRIKYGNIGFFMRSDGGNTYFLLTNSGDPDGSWNGLRPIYWNNTTGNVSMGHIVTVGGTLNANGGVVSGSNVYVPTASGSWISMRTGAALQGNGAVGTSSAAAVVRQEHADRHYVLGGLGNSQFGIYMINKSRTDNGTDAYAYLGSDGTWTCSGNGNFNDVYIRSDRRNKRNIKKIDSALDKLEKIDGVLYEIQNMDGYDQSAGLVAQQVQEVQPELVTSDIDHATQEERLRLNYNGVIGMLVEAVKELRAEVKELKEAR</sequence>
<dbReference type="EMBL" id="JAZKKV010000004">
    <property type="protein sequence ID" value="MEE9657481.1"/>
    <property type="molecule type" value="Genomic_DNA"/>
</dbReference>
<feature type="region of interest" description="Disordered" evidence="1">
    <location>
        <begin position="203"/>
        <end position="222"/>
    </location>
</feature>